<gene>
    <name evidence="10" type="ORF">Premu_0350</name>
</gene>
<dbReference type="InterPro" id="IPR025857">
    <property type="entry name" value="MacB_PCD"/>
</dbReference>
<reference evidence="11" key="1">
    <citation type="journal article" date="2011" name="Stand. Genomic Sci.">
        <title>Non-contiguous finished genome sequence of the opportunistic oral pathogen Prevotella multisaccharivorax type strain (PPPA20).</title>
        <authorList>
            <person name="Pati A."/>
            <person name="Gronow S."/>
            <person name="Lu M."/>
            <person name="Lapidus A."/>
            <person name="Nolan M."/>
            <person name="Lucas S."/>
            <person name="Hammon N."/>
            <person name="Deshpande S."/>
            <person name="Cheng J.F."/>
            <person name="Tapia R."/>
            <person name="Han C."/>
            <person name="Goodwin L."/>
            <person name="Pitluck S."/>
            <person name="Liolios K."/>
            <person name="Pagani I."/>
            <person name="Mavromatis K."/>
            <person name="Mikhailova N."/>
            <person name="Huntemann M."/>
            <person name="Chen A."/>
            <person name="Palaniappan K."/>
            <person name="Land M."/>
            <person name="Hauser L."/>
            <person name="Detter J.C."/>
            <person name="Brambilla E.M."/>
            <person name="Rohde M."/>
            <person name="Goker M."/>
            <person name="Woyke T."/>
            <person name="Bristow J."/>
            <person name="Eisen J.A."/>
            <person name="Markowitz V."/>
            <person name="Hugenholtz P."/>
            <person name="Kyrpides N.C."/>
            <person name="Klenk H.P."/>
            <person name="Ivanova N."/>
        </authorList>
    </citation>
    <scope>NUCLEOTIDE SEQUENCE [LARGE SCALE GENOMIC DNA]</scope>
    <source>
        <strain evidence="11">DSM 17128</strain>
    </source>
</reference>
<dbReference type="InterPro" id="IPR050250">
    <property type="entry name" value="Macrolide_Exporter_MacB"/>
</dbReference>
<accession>F8NAN2</accession>
<keyword evidence="11" id="KW-1185">Reference proteome</keyword>
<evidence type="ECO:0008006" key="12">
    <source>
        <dbReference type="Google" id="ProtNLM"/>
    </source>
</evidence>
<evidence type="ECO:0000256" key="6">
    <source>
        <dbReference type="ARBA" id="ARBA00038076"/>
    </source>
</evidence>
<feature type="transmembrane region" description="Helical" evidence="7">
    <location>
        <begin position="284"/>
        <end position="308"/>
    </location>
</feature>
<feature type="transmembrane region" description="Helical" evidence="7">
    <location>
        <begin position="375"/>
        <end position="397"/>
    </location>
</feature>
<dbReference type="GO" id="GO:0005886">
    <property type="term" value="C:plasma membrane"/>
    <property type="evidence" value="ECO:0007669"/>
    <property type="project" value="UniProtKB-SubCell"/>
</dbReference>
<name>F8NAN2_9BACT</name>
<dbReference type="OrthoDB" id="9770036at2"/>
<sequence length="414" mass="45644">MMIDIDAYKEIIETLMRNKTRSLLTGFGVFWGIFMLVVLLGGGQGMKDALSENFQGFATNSVIVYPQQTTVPWHGYRKGRAWGLTGRDVTLLRQIPEMELITPLVMRWGSRAYHGDRKTLCNFRGVRPDYVRVDEPNLLYGRFINRMDMDQGRRVCVIGKKIYNDLFPDGGDPTGQMVRIDSTYYQIVGVDLALGNMSVGSRAEELVTVPSTLMQRTYNLGDSVTMVCMVARPGVQTRPLIPRIRNIIAHAHDFSPKDEKALLVFNSATMFSMVDSLFRGVNFLVWLVGIGTLLAGAIGVSNIMMVTVRERTVEIGIRRAIGATPKMILTQIISESILLTLVAGMMGIVFAVLILQALQSTAGTTAGEVTAHYQVSFWTALGALLLLSVLGVLAGLAPAMRAMGIKPVDAMRDE</sequence>
<dbReference type="GO" id="GO:0022857">
    <property type="term" value="F:transmembrane transporter activity"/>
    <property type="evidence" value="ECO:0007669"/>
    <property type="project" value="TreeGrafter"/>
</dbReference>
<dbReference type="PANTHER" id="PTHR30572">
    <property type="entry name" value="MEMBRANE COMPONENT OF TRANSPORTER-RELATED"/>
    <property type="match status" value="1"/>
</dbReference>
<dbReference type="AlphaFoldDB" id="F8NAN2"/>
<keyword evidence="2" id="KW-1003">Cell membrane</keyword>
<dbReference type="STRING" id="688246.Premu_0350"/>
<dbReference type="PANTHER" id="PTHR30572:SF4">
    <property type="entry name" value="ABC TRANSPORTER PERMEASE YTRF"/>
    <property type="match status" value="1"/>
</dbReference>
<keyword evidence="4 7" id="KW-1133">Transmembrane helix</keyword>
<proteinExistence type="inferred from homology"/>
<dbReference type="Proteomes" id="UP000002772">
    <property type="component" value="Unassembled WGS sequence"/>
</dbReference>
<evidence type="ECO:0000256" key="4">
    <source>
        <dbReference type="ARBA" id="ARBA00022989"/>
    </source>
</evidence>
<evidence type="ECO:0000313" key="10">
    <source>
        <dbReference type="EMBL" id="EGN55832.1"/>
    </source>
</evidence>
<feature type="transmembrane region" description="Helical" evidence="7">
    <location>
        <begin position="23"/>
        <end position="42"/>
    </location>
</feature>
<protein>
    <recommendedName>
        <fullName evidence="12">ABC3 transporter permease protein domain-containing protein</fullName>
    </recommendedName>
</protein>
<evidence type="ECO:0000313" key="11">
    <source>
        <dbReference type="Proteomes" id="UP000002772"/>
    </source>
</evidence>
<evidence type="ECO:0000256" key="2">
    <source>
        <dbReference type="ARBA" id="ARBA00022475"/>
    </source>
</evidence>
<evidence type="ECO:0000256" key="1">
    <source>
        <dbReference type="ARBA" id="ARBA00004651"/>
    </source>
</evidence>
<dbReference type="HOGENOM" id="CLU_000604_8_0_10"/>
<evidence type="ECO:0000256" key="3">
    <source>
        <dbReference type="ARBA" id="ARBA00022692"/>
    </source>
</evidence>
<evidence type="ECO:0000256" key="7">
    <source>
        <dbReference type="SAM" id="Phobius"/>
    </source>
</evidence>
<dbReference type="InterPro" id="IPR003838">
    <property type="entry name" value="ABC3_permease_C"/>
</dbReference>
<feature type="domain" description="MacB-like periplasmic core" evidence="9">
    <location>
        <begin position="22"/>
        <end position="246"/>
    </location>
</feature>
<dbReference type="EMBL" id="GL945017">
    <property type="protein sequence ID" value="EGN55832.1"/>
    <property type="molecule type" value="Genomic_DNA"/>
</dbReference>
<feature type="domain" description="ABC3 transporter permease C-terminal" evidence="8">
    <location>
        <begin position="287"/>
        <end position="407"/>
    </location>
</feature>
<keyword evidence="3 7" id="KW-0812">Transmembrane</keyword>
<comment type="subcellular location">
    <subcellularLocation>
        <location evidence="1">Cell membrane</location>
        <topology evidence="1">Multi-pass membrane protein</topology>
    </subcellularLocation>
</comment>
<dbReference type="eggNOG" id="COG0577">
    <property type="taxonomic scope" value="Bacteria"/>
</dbReference>
<dbReference type="Pfam" id="PF12704">
    <property type="entry name" value="MacB_PCD"/>
    <property type="match status" value="1"/>
</dbReference>
<dbReference type="Pfam" id="PF02687">
    <property type="entry name" value="FtsX"/>
    <property type="match status" value="1"/>
</dbReference>
<comment type="similarity">
    <text evidence="6">Belongs to the ABC-4 integral membrane protein family.</text>
</comment>
<organism evidence="10 11">
    <name type="scientific">Hallella multisaccharivorax DSM 17128</name>
    <dbReference type="NCBI Taxonomy" id="688246"/>
    <lineage>
        <taxon>Bacteria</taxon>
        <taxon>Pseudomonadati</taxon>
        <taxon>Bacteroidota</taxon>
        <taxon>Bacteroidia</taxon>
        <taxon>Bacteroidales</taxon>
        <taxon>Prevotellaceae</taxon>
        <taxon>Hallella</taxon>
    </lineage>
</organism>
<evidence type="ECO:0000259" key="8">
    <source>
        <dbReference type="Pfam" id="PF02687"/>
    </source>
</evidence>
<feature type="transmembrane region" description="Helical" evidence="7">
    <location>
        <begin position="328"/>
        <end position="355"/>
    </location>
</feature>
<evidence type="ECO:0000256" key="5">
    <source>
        <dbReference type="ARBA" id="ARBA00023136"/>
    </source>
</evidence>
<keyword evidence="5 7" id="KW-0472">Membrane</keyword>
<dbReference type="RefSeq" id="WP_007572617.1">
    <property type="nucleotide sequence ID" value="NZ_BPTS01000001.1"/>
</dbReference>
<evidence type="ECO:0000259" key="9">
    <source>
        <dbReference type="Pfam" id="PF12704"/>
    </source>
</evidence>